<proteinExistence type="predicted"/>
<feature type="compositionally biased region" description="Basic and acidic residues" evidence="1">
    <location>
        <begin position="65"/>
        <end position="77"/>
    </location>
</feature>
<feature type="region of interest" description="Disordered" evidence="1">
    <location>
        <begin position="57"/>
        <end position="77"/>
    </location>
</feature>
<organism evidence="2">
    <name type="scientific">freshwater metagenome</name>
    <dbReference type="NCBI Taxonomy" id="449393"/>
    <lineage>
        <taxon>unclassified sequences</taxon>
        <taxon>metagenomes</taxon>
        <taxon>ecological metagenomes</taxon>
    </lineage>
</organism>
<dbReference type="EMBL" id="CAEZUP010000031">
    <property type="protein sequence ID" value="CAB4607989.1"/>
    <property type="molecule type" value="Genomic_DNA"/>
</dbReference>
<protein>
    <submittedName>
        <fullName evidence="2">Unannotated protein</fullName>
    </submittedName>
</protein>
<name>A0A6J6H860_9ZZZZ</name>
<reference evidence="2" key="1">
    <citation type="submission" date="2020-05" db="EMBL/GenBank/DDBJ databases">
        <authorList>
            <person name="Chiriac C."/>
            <person name="Salcher M."/>
            <person name="Ghai R."/>
            <person name="Kavagutti S V."/>
        </authorList>
    </citation>
    <scope>NUCLEOTIDE SEQUENCE</scope>
</reference>
<evidence type="ECO:0000313" key="2">
    <source>
        <dbReference type="EMBL" id="CAB4607989.1"/>
    </source>
</evidence>
<feature type="region of interest" description="Disordered" evidence="1">
    <location>
        <begin position="1"/>
        <end position="23"/>
    </location>
</feature>
<accession>A0A6J6H860</accession>
<evidence type="ECO:0000256" key="1">
    <source>
        <dbReference type="SAM" id="MobiDB-lite"/>
    </source>
</evidence>
<dbReference type="AlphaFoldDB" id="A0A6J6H860"/>
<gene>
    <name evidence="2" type="ORF">UFOPK1835_00893</name>
</gene>
<sequence>MQSIGGRGDLDRNAGVVGRGSDEAALSGSEALGGKFHSDRNRDRNLFAGGVGERVGGGIEIDASGQRHGDDGFRRRDEREGRCESVVALREVAVVGGDDDVGVAFLDIAARPLADARTTCIGENGRPDLFEIGEKAVALDGGADLFGTGGHEKRSLGAKAVLRCEAGDGGGAADVLVGGVRAGADEGRRDLHWPAFGLGFGAEFAHLAGAVGSVRAVDEGLERGEVDLDDLIEVLLGIGENVVIGAQVGGDSVGGLGGGSAVGGLEIARHGLVIREE</sequence>